<keyword evidence="4" id="KW-1185">Reference proteome</keyword>
<dbReference type="EMBL" id="HG671626">
    <property type="protein sequence ID" value="CDI81406.1"/>
    <property type="molecule type" value="Genomic_DNA"/>
</dbReference>
<dbReference type="RefSeq" id="XP_013248873.1">
    <property type="nucleotide sequence ID" value="XM_013393419.1"/>
</dbReference>
<dbReference type="Gene3D" id="2.60.60.30">
    <property type="entry name" value="sav2460 like domains"/>
    <property type="match status" value="1"/>
</dbReference>
<dbReference type="VEuPathDB" id="ToxoDB:EAH_00021600"/>
<sequence length="781" mass="85491">MVRKGGAAAEFVYGLGLSSLQPADQVDNDEETPLRFVSVQLQLADSSKNLDVDLHAFLFEADGTYVDCVFYKNPTLAGRSVRLLQQDQELLVDLRYIPQRCSFIVCTLAIYSGGTVAQLGDCSVQLSALVPRLGLGENADFPHLPCGQIPPGSSKFYEWVCLGMLPLRPRSSLGEECGIMLCLLAHHAGFWYFKPVLKPVTAFTPQGLIDPAQDYVTRHLAGQSEEIPGIELSSLINAAREGNHMQFELADAEECLTTCRACRSLRALFLYSGTATGRCAKGDKLGLFTRGEVKPVWHGAEEQTGEFICKDTKQHKLPTEDQGDMAVGKTTGKQRSQVFQASADSARGRFPAQVQAGSRHLGHRIADHRRDHGVSPFKSKDREPLYVGRHPEDRRGGGDKAKQKEALGTSQDEDYCGDVSETPMDRRLSDGGAIQEVGSGKRKGAEGGTNRFDGKSRSADMLTGNHGSANGEPLFISYSPVEEYGEEPCHGMHAYGWQDVAGRNDLWRESVERRLRALERSVESIGSNIQTVAEATSEMQKNNKLYIQELRERFKELKSDVASDIESALSGPLETLSLRVEEVKDDGGADAKQLAEQQRKLCAVDRMVLFLERNWHLLAQSISELRFQLSGLEQRIDQAVPAIRDSTVPPTDHAKGLPLPLESSAFIHNIEEPHEKKVIAACRIPGDNATSAPQGDGQTAFASKALEELSRIQNHAEAFGACMRRLASGTAPDGLKGLNPIERRVLSFAGTPKVFAALQELERALETINLCGSGSSGTRLY</sequence>
<dbReference type="InterPro" id="IPR003325">
    <property type="entry name" value="TerD"/>
</dbReference>
<dbReference type="InterPro" id="IPR051324">
    <property type="entry name" value="Stress/Tellurium_Resist"/>
</dbReference>
<reference evidence="3" key="2">
    <citation type="submission" date="2013-10" db="EMBL/GenBank/DDBJ databases">
        <authorList>
            <person name="Aslett M."/>
        </authorList>
    </citation>
    <scope>NUCLEOTIDE SEQUENCE</scope>
    <source>
        <strain evidence="3">Houghton</strain>
    </source>
</reference>
<proteinExistence type="predicted"/>
<organism evidence="3 4">
    <name type="scientific">Eimeria acervulina</name>
    <name type="common">Coccidian parasite</name>
    <dbReference type="NCBI Taxonomy" id="5801"/>
    <lineage>
        <taxon>Eukaryota</taxon>
        <taxon>Sar</taxon>
        <taxon>Alveolata</taxon>
        <taxon>Apicomplexa</taxon>
        <taxon>Conoidasida</taxon>
        <taxon>Coccidia</taxon>
        <taxon>Eucoccidiorida</taxon>
        <taxon>Eimeriorina</taxon>
        <taxon>Eimeriidae</taxon>
        <taxon>Eimeria</taxon>
    </lineage>
</organism>
<evidence type="ECO:0000313" key="3">
    <source>
        <dbReference type="EMBL" id="CDI81406.1"/>
    </source>
</evidence>
<dbReference type="OrthoDB" id="345745at2759"/>
<name>U6GMG4_EIMAC</name>
<dbReference type="CDD" id="cd06974">
    <property type="entry name" value="TerD_like"/>
    <property type="match status" value="1"/>
</dbReference>
<gene>
    <name evidence="3" type="ORF">EAH_00021600</name>
</gene>
<protein>
    <submittedName>
        <fullName evidence="3">Uncharacterized protein</fullName>
    </submittedName>
</protein>
<dbReference type="AlphaFoldDB" id="U6GMG4"/>
<feature type="region of interest" description="Disordered" evidence="2">
    <location>
        <begin position="319"/>
        <end position="471"/>
    </location>
</feature>
<dbReference type="OMA" id="FYEWVCL"/>
<accession>U6GMG4</accession>
<feature type="compositionally biased region" description="Basic and acidic residues" evidence="2">
    <location>
        <begin position="364"/>
        <end position="405"/>
    </location>
</feature>
<keyword evidence="1" id="KW-0175">Coiled coil</keyword>
<dbReference type="PANTHER" id="PTHR32097:SF17">
    <property type="entry name" value="CAMP-BINDING PROTEIN 1-RELATED"/>
    <property type="match status" value="1"/>
</dbReference>
<evidence type="ECO:0000256" key="2">
    <source>
        <dbReference type="SAM" id="MobiDB-lite"/>
    </source>
</evidence>
<reference evidence="3" key="1">
    <citation type="submission" date="2013-10" db="EMBL/GenBank/DDBJ databases">
        <title>Genomic analysis of the causative agents of coccidiosis in chickens.</title>
        <authorList>
            <person name="Reid A.J."/>
            <person name="Blake D."/>
            <person name="Billington K."/>
            <person name="Browne H."/>
            <person name="Dunn M."/>
            <person name="Hung S."/>
            <person name="Kawahara F."/>
            <person name="Miranda-Saavedra D."/>
            <person name="Mourier T."/>
            <person name="Nagra H."/>
            <person name="Otto T.D."/>
            <person name="Rawlings N."/>
            <person name="Sanchez A."/>
            <person name="Sanders M."/>
            <person name="Subramaniam C."/>
            <person name="Tay Y."/>
            <person name="Dear P."/>
            <person name="Doerig C."/>
            <person name="Gruber A."/>
            <person name="Parkinson J."/>
            <person name="Shirley M."/>
            <person name="Wan K.L."/>
            <person name="Berriman M."/>
            <person name="Tomley F."/>
            <person name="Pain A."/>
        </authorList>
    </citation>
    <scope>NUCLEOTIDE SEQUENCE</scope>
    <source>
        <strain evidence="3">Houghton</strain>
    </source>
</reference>
<dbReference type="PANTHER" id="PTHR32097">
    <property type="entry name" value="CAMP-BINDING PROTEIN 1-RELATED"/>
    <property type="match status" value="1"/>
</dbReference>
<evidence type="ECO:0000313" key="4">
    <source>
        <dbReference type="Proteomes" id="UP000018050"/>
    </source>
</evidence>
<dbReference type="GeneID" id="25270230"/>
<feature type="coiled-coil region" evidence="1">
    <location>
        <begin position="508"/>
        <end position="567"/>
    </location>
</feature>
<feature type="compositionally biased region" description="Polar residues" evidence="2">
    <location>
        <begin position="331"/>
        <end position="343"/>
    </location>
</feature>
<evidence type="ECO:0000256" key="1">
    <source>
        <dbReference type="SAM" id="Coils"/>
    </source>
</evidence>
<dbReference type="Proteomes" id="UP000018050">
    <property type="component" value="Unassembled WGS sequence"/>
</dbReference>